<accession>A0A9Q3C441</accession>
<dbReference type="Proteomes" id="UP000765509">
    <property type="component" value="Unassembled WGS sequence"/>
</dbReference>
<evidence type="ECO:0000256" key="1">
    <source>
        <dbReference type="SAM" id="MobiDB-lite"/>
    </source>
</evidence>
<comment type="caution">
    <text evidence="2">The sequence shown here is derived from an EMBL/GenBank/DDBJ whole genome shotgun (WGS) entry which is preliminary data.</text>
</comment>
<organism evidence="2 3">
    <name type="scientific">Austropuccinia psidii MF-1</name>
    <dbReference type="NCBI Taxonomy" id="1389203"/>
    <lineage>
        <taxon>Eukaryota</taxon>
        <taxon>Fungi</taxon>
        <taxon>Dikarya</taxon>
        <taxon>Basidiomycota</taxon>
        <taxon>Pucciniomycotina</taxon>
        <taxon>Pucciniomycetes</taxon>
        <taxon>Pucciniales</taxon>
        <taxon>Sphaerophragmiaceae</taxon>
        <taxon>Austropuccinia</taxon>
    </lineage>
</organism>
<gene>
    <name evidence="2" type="ORF">O181_015530</name>
</gene>
<evidence type="ECO:0000313" key="3">
    <source>
        <dbReference type="Proteomes" id="UP000765509"/>
    </source>
</evidence>
<protein>
    <submittedName>
        <fullName evidence="2">Uncharacterized protein</fullName>
    </submittedName>
</protein>
<reference evidence="2" key="1">
    <citation type="submission" date="2021-03" db="EMBL/GenBank/DDBJ databases">
        <title>Draft genome sequence of rust myrtle Austropuccinia psidii MF-1, a brazilian biotype.</title>
        <authorList>
            <person name="Quecine M.C."/>
            <person name="Pachon D.M.R."/>
            <person name="Bonatelli M.L."/>
            <person name="Correr F.H."/>
            <person name="Franceschini L.M."/>
            <person name="Leite T.F."/>
            <person name="Margarido G.R.A."/>
            <person name="Almeida C.A."/>
            <person name="Ferrarezi J.A."/>
            <person name="Labate C.A."/>
        </authorList>
    </citation>
    <scope>NUCLEOTIDE SEQUENCE</scope>
    <source>
        <strain evidence="2">MF-1</strain>
    </source>
</reference>
<evidence type="ECO:0000313" key="2">
    <source>
        <dbReference type="EMBL" id="MBW0475815.1"/>
    </source>
</evidence>
<feature type="region of interest" description="Disordered" evidence="1">
    <location>
        <begin position="81"/>
        <end position="123"/>
    </location>
</feature>
<feature type="compositionally biased region" description="Acidic residues" evidence="1">
    <location>
        <begin position="86"/>
        <end position="115"/>
    </location>
</feature>
<proteinExistence type="predicted"/>
<dbReference type="EMBL" id="AVOT02004246">
    <property type="protein sequence ID" value="MBW0475815.1"/>
    <property type="molecule type" value="Genomic_DNA"/>
</dbReference>
<dbReference type="AlphaFoldDB" id="A0A9Q3C441"/>
<keyword evidence="3" id="KW-1185">Reference proteome</keyword>
<name>A0A9Q3C441_9BASI</name>
<sequence length="153" mass="17429">MPAKSICTPVPKGLPIKFYDTTWFNSRTPGQKTVISDFFNVAFLPNSSASIQGVHHANKILRNRKFTETYWEKVIGPYDISHEITNDDSDETEGELSDGSDVVSSEEESEEEEVEEASKEGEFNLELEKDTEMAHAQDLDFYTVPHHNEWVGW</sequence>
<dbReference type="OrthoDB" id="2506837at2759"/>